<gene>
    <name evidence="2" type="ORF">Thpro_020483</name>
</gene>
<name>A0A1A6C874_9GAMM</name>
<feature type="domain" description="Serine/threonine specific protein phosphatases" evidence="1">
    <location>
        <begin position="78"/>
        <end position="83"/>
    </location>
</feature>
<keyword evidence="3" id="KW-1185">Reference proteome</keyword>
<dbReference type="SUPFAM" id="SSF56300">
    <property type="entry name" value="Metallo-dependent phosphatases"/>
    <property type="match status" value="1"/>
</dbReference>
<protein>
    <submittedName>
        <fullName evidence="2">Phosphoprotein phosphatase</fullName>
    </submittedName>
</protein>
<dbReference type="Gene3D" id="3.60.21.10">
    <property type="match status" value="1"/>
</dbReference>
<dbReference type="InterPro" id="IPR006186">
    <property type="entry name" value="Ser/Thr-sp_prot-phosphatase"/>
</dbReference>
<dbReference type="InterPro" id="IPR029052">
    <property type="entry name" value="Metallo-depent_PP-like"/>
</dbReference>
<dbReference type="RefSeq" id="WP_052063964.1">
    <property type="nucleotide sequence ID" value="NZ_JQSG02000001.1"/>
</dbReference>
<dbReference type="PANTHER" id="PTHR42850">
    <property type="entry name" value="METALLOPHOSPHOESTERASE"/>
    <property type="match status" value="1"/>
</dbReference>
<dbReference type="PROSITE" id="PS00125">
    <property type="entry name" value="SER_THR_PHOSPHATASE"/>
    <property type="match status" value="1"/>
</dbReference>
<sequence>MAMTQTAQWFQRLPRNDLGRDYCVGDLHGMFPLLEHALAQLAFDPACDRLISVGDLIDRGPESAKVGDFLALPWVHAVRGNHEQMLLDSETDAALEADWVMGCGGEWWPMLPAARRERCRRAIAALPYALEIETRRGRVGVVHADVPHDLSWSQFLTCLARDEDVRDHALWSRTRIGRVRRGEQVPAVPGIDLLVCGHTPLSEPRQAANVHFIDTGAVYAMRFKQASLTLLELQPDWRVHSFPAAPAGMD</sequence>
<dbReference type="InterPro" id="IPR004843">
    <property type="entry name" value="Calcineurin-like_PHP"/>
</dbReference>
<dbReference type="GO" id="GO:0008803">
    <property type="term" value="F:bis(5'-nucleosyl)-tetraphosphatase (symmetrical) activity"/>
    <property type="evidence" value="ECO:0007669"/>
    <property type="project" value="TreeGrafter"/>
</dbReference>
<dbReference type="GO" id="GO:0110154">
    <property type="term" value="P:RNA decapping"/>
    <property type="evidence" value="ECO:0007669"/>
    <property type="project" value="TreeGrafter"/>
</dbReference>
<reference evidence="2 3" key="1">
    <citation type="journal article" date="2014" name="Genome Announc.">
        <title>Draft Genome Sequence of the Iron-Oxidizing, Acidophilic, and Halotolerant 'Thiobacillus prosperus' Type Strain DSM 5130.</title>
        <authorList>
            <person name="Ossandon F.J."/>
            <person name="Cardenas J.P."/>
            <person name="Corbett M."/>
            <person name="Quatrini R."/>
            <person name="Holmes D.S."/>
            <person name="Watkin E."/>
        </authorList>
    </citation>
    <scope>NUCLEOTIDE SEQUENCE [LARGE SCALE GENOMIC DNA]</scope>
    <source>
        <strain evidence="2 3">DSM 5130</strain>
    </source>
</reference>
<evidence type="ECO:0000313" key="3">
    <source>
        <dbReference type="Proteomes" id="UP000029273"/>
    </source>
</evidence>
<organism evidence="2 3">
    <name type="scientific">Acidihalobacter prosperus</name>
    <dbReference type="NCBI Taxonomy" id="160660"/>
    <lineage>
        <taxon>Bacteria</taxon>
        <taxon>Pseudomonadati</taxon>
        <taxon>Pseudomonadota</taxon>
        <taxon>Gammaproteobacteria</taxon>
        <taxon>Chromatiales</taxon>
        <taxon>Ectothiorhodospiraceae</taxon>
        <taxon>Acidihalobacter</taxon>
    </lineage>
</organism>
<dbReference type="Pfam" id="PF00149">
    <property type="entry name" value="Metallophos"/>
    <property type="match status" value="1"/>
</dbReference>
<dbReference type="GO" id="GO:0016791">
    <property type="term" value="F:phosphatase activity"/>
    <property type="evidence" value="ECO:0007669"/>
    <property type="project" value="TreeGrafter"/>
</dbReference>
<dbReference type="PANTHER" id="PTHR42850:SF10">
    <property type="entry name" value="SERINE_THREONINE-PROTEIN PHOSPHATASE 1"/>
    <property type="match status" value="1"/>
</dbReference>
<evidence type="ECO:0000313" key="2">
    <source>
        <dbReference type="EMBL" id="OBS10767.1"/>
    </source>
</evidence>
<comment type="caution">
    <text evidence="2">The sequence shown here is derived from an EMBL/GenBank/DDBJ whole genome shotgun (WGS) entry which is preliminary data.</text>
</comment>
<dbReference type="InterPro" id="IPR050126">
    <property type="entry name" value="Ap4A_hydrolase"/>
</dbReference>
<dbReference type="GO" id="GO:0005737">
    <property type="term" value="C:cytoplasm"/>
    <property type="evidence" value="ECO:0007669"/>
    <property type="project" value="TreeGrafter"/>
</dbReference>
<proteinExistence type="predicted"/>
<evidence type="ECO:0000259" key="1">
    <source>
        <dbReference type="PROSITE" id="PS00125"/>
    </source>
</evidence>
<accession>A0A1A6C874</accession>
<dbReference type="Proteomes" id="UP000029273">
    <property type="component" value="Unassembled WGS sequence"/>
</dbReference>
<dbReference type="EMBL" id="JQSG02000001">
    <property type="protein sequence ID" value="OBS10767.1"/>
    <property type="molecule type" value="Genomic_DNA"/>
</dbReference>
<dbReference type="AlphaFoldDB" id="A0A1A6C874"/>